<dbReference type="AlphaFoldDB" id="A0A9W7H5I6"/>
<dbReference type="InterPro" id="IPR001752">
    <property type="entry name" value="Kinesin_motor_dom"/>
</dbReference>
<feature type="domain" description="Kinesin motor" evidence="14">
    <location>
        <begin position="12"/>
        <end position="356"/>
    </location>
</feature>
<dbReference type="Gene3D" id="3.40.850.10">
    <property type="entry name" value="Kinesin motor domain"/>
    <property type="match status" value="1"/>
</dbReference>
<keyword evidence="5 10" id="KW-0067">ATP-binding</keyword>
<evidence type="ECO:0000256" key="1">
    <source>
        <dbReference type="ARBA" id="ARBA00004186"/>
    </source>
</evidence>
<dbReference type="FunFam" id="3.40.850.10:FF:000019">
    <property type="entry name" value="Kinesin-like protein KIN-5D"/>
    <property type="match status" value="1"/>
</dbReference>
<keyword evidence="4 10" id="KW-0547">Nucleotide-binding</keyword>
<proteinExistence type="inferred from homology"/>
<evidence type="ECO:0000256" key="5">
    <source>
        <dbReference type="ARBA" id="ARBA00022840"/>
    </source>
</evidence>
<feature type="region of interest" description="Disordered" evidence="13">
    <location>
        <begin position="857"/>
        <end position="879"/>
    </location>
</feature>
<dbReference type="InterPro" id="IPR047149">
    <property type="entry name" value="KIF11-like"/>
</dbReference>
<keyword evidence="12" id="KW-0175">Coiled coil</keyword>
<evidence type="ECO:0000256" key="9">
    <source>
        <dbReference type="ARBA" id="ARBA00046159"/>
    </source>
</evidence>
<evidence type="ECO:0000256" key="2">
    <source>
        <dbReference type="ARBA" id="ARBA00022490"/>
    </source>
</evidence>
<dbReference type="Pfam" id="PF00225">
    <property type="entry name" value="Kinesin"/>
    <property type="match status" value="1"/>
</dbReference>
<evidence type="ECO:0000256" key="10">
    <source>
        <dbReference type="PROSITE-ProRule" id="PRU00283"/>
    </source>
</evidence>
<evidence type="ECO:0000256" key="7">
    <source>
        <dbReference type="ARBA" id="ARBA00023212"/>
    </source>
</evidence>
<protein>
    <recommendedName>
        <fullName evidence="11">Kinesin-like protein</fullName>
    </recommendedName>
</protein>
<keyword evidence="3 11" id="KW-0493">Microtubule</keyword>
<evidence type="ECO:0000256" key="4">
    <source>
        <dbReference type="ARBA" id="ARBA00022741"/>
    </source>
</evidence>
<dbReference type="EMBL" id="BSYR01000010">
    <property type="protein sequence ID" value="GMI71068.1"/>
    <property type="molecule type" value="Genomic_DNA"/>
</dbReference>
<dbReference type="InterPro" id="IPR047241">
    <property type="entry name" value="KIF11-like_kin_motor_dom"/>
</dbReference>
<dbReference type="GO" id="GO:0005876">
    <property type="term" value="C:spindle microtubule"/>
    <property type="evidence" value="ECO:0007669"/>
    <property type="project" value="TreeGrafter"/>
</dbReference>
<dbReference type="GO" id="GO:0051231">
    <property type="term" value="P:spindle elongation"/>
    <property type="evidence" value="ECO:0007669"/>
    <property type="project" value="TreeGrafter"/>
</dbReference>
<feature type="compositionally biased region" description="Basic and acidic residues" evidence="13">
    <location>
        <begin position="860"/>
        <end position="879"/>
    </location>
</feature>
<keyword evidence="6 10" id="KW-0505">Motor protein</keyword>
<feature type="coiled-coil region" evidence="12">
    <location>
        <begin position="416"/>
        <end position="471"/>
    </location>
</feature>
<evidence type="ECO:0000313" key="15">
    <source>
        <dbReference type="EMBL" id="GMI71068.1"/>
    </source>
</evidence>
<name>A0A9W7H5I6_HIBTR</name>
<reference evidence="15" key="1">
    <citation type="submission" date="2023-05" db="EMBL/GenBank/DDBJ databases">
        <title>Genome and transcriptome analyses reveal genes involved in the formation of fine ridges on petal epidermal cells in Hibiscus trionum.</title>
        <authorList>
            <person name="Koshimizu S."/>
            <person name="Masuda S."/>
            <person name="Ishii T."/>
            <person name="Shirasu K."/>
            <person name="Hoshino A."/>
            <person name="Arita M."/>
        </authorList>
    </citation>
    <scope>NUCLEOTIDE SEQUENCE</scope>
    <source>
        <strain evidence="15">Hamamatsu line</strain>
    </source>
</reference>
<comment type="subcellular location">
    <subcellularLocation>
        <location evidence="1">Cytoplasm</location>
        <location evidence="1">Cytoskeleton</location>
        <location evidence="1">Spindle</location>
    </subcellularLocation>
</comment>
<evidence type="ECO:0000259" key="14">
    <source>
        <dbReference type="PROSITE" id="PS50067"/>
    </source>
</evidence>
<dbReference type="SMART" id="SM00129">
    <property type="entry name" value="KISc"/>
    <property type="match status" value="1"/>
</dbReference>
<evidence type="ECO:0000313" key="16">
    <source>
        <dbReference type="Proteomes" id="UP001165190"/>
    </source>
</evidence>
<keyword evidence="7" id="KW-0206">Cytoskeleton</keyword>
<dbReference type="OrthoDB" id="3176171at2759"/>
<dbReference type="InterPro" id="IPR027417">
    <property type="entry name" value="P-loop_NTPase"/>
</dbReference>
<accession>A0A9W7H5I6</accession>
<dbReference type="Proteomes" id="UP001165190">
    <property type="component" value="Unassembled WGS sequence"/>
</dbReference>
<comment type="caution">
    <text evidence="15">The sequence shown here is derived from an EMBL/GenBank/DDBJ whole genome shotgun (WGS) entry which is preliminary data.</text>
</comment>
<dbReference type="GO" id="GO:0007018">
    <property type="term" value="P:microtubule-based movement"/>
    <property type="evidence" value="ECO:0007669"/>
    <property type="project" value="InterPro"/>
</dbReference>
<dbReference type="PROSITE" id="PS00411">
    <property type="entry name" value="KINESIN_MOTOR_1"/>
    <property type="match status" value="1"/>
</dbReference>
<dbReference type="InterPro" id="IPR019821">
    <property type="entry name" value="Kinesin_motor_CS"/>
</dbReference>
<dbReference type="PANTHER" id="PTHR47970">
    <property type="entry name" value="KINESIN-LIKE PROTEIN KIF11"/>
    <property type="match status" value="1"/>
</dbReference>
<sequence length="896" mass="100541">MSGRHEKEKGVNVQVLLRCRPFSEDELRSNAPQVVKCNDYQREVSVSQNIAGKQLDRVFTFDKVFGPSAQQKDLYEQAVVPIVNEVLEGFNCTIFAYGQTGTGKTYTMEGECKRAKTGPNGELPAEAGVIPRAVQQIFDTLEGQNAEYSVKVTFLELYNEEITDLLAPEEISKVCLEEKQKKQLPLMEDGKGGVLVRGLEEEIVTSASEIFSLLERGSAKRRTAETLLNNRSHSLFSITIHIKEATPEGEELIKCGKLNLVDLAGSENISRSGAREGRAREAGEINKSLLTLGRVINALVEHLGHIPYRDSKLTRLLRDSLGGRTKTCIIATVSPAVHCLEETLSTLDYAHRAKNIKNKPEVNQKMMKSTLIKDLYGEIERLKSEVYAAREKNGVYIPKERYYQEESERKAMAEQIEQMGVLLETHQKQLQELQDKYVAQVRQCSDLSGKLETTEKNLNETVKLLANSEEELNKCHYVLKEKEFIICEQKKAETALAHQANVLRSDLEKALKDNASLFQKIGREDKLNSDNRVVVNNFQSELAQQIGSLCNLVASSVSQQNEHLQSVEKLCCSLTNIHDKAIMEMKKKVTAARTLHVSHVEAVQNVVRLHKASSNAALDEISNLASSNAHSIEEFLSSEASKAASMFDDLQGSLATHRREMAVFAKELRQRFHVSIEQTKDISDYTSEILDKLSEESVRVQNHAMQADEVQMKSIASFQKAYEEQSKSDAEKLIADMTNLVYNHVRRQKELVDARLVDIKEIAVLNKTFLDGHVSSMEGITTDAKRKWQAFAMQAENDARDNADFSAAKHCRIEELLQHCVSTAESAFKHYKSTQESLNEMGTKHVSDMSSLIRSATDANEQHDAEIDSARDAAEQDGLKNTDDTLQYIDGESLFF</sequence>
<evidence type="ECO:0000256" key="6">
    <source>
        <dbReference type="ARBA" id="ARBA00023175"/>
    </source>
</evidence>
<dbReference type="GO" id="GO:0008574">
    <property type="term" value="F:plus-end-directed microtubule motor activity"/>
    <property type="evidence" value="ECO:0007669"/>
    <property type="project" value="TreeGrafter"/>
</dbReference>
<dbReference type="PANTHER" id="PTHR47970:SF12">
    <property type="entry name" value="KINESIN FAMILY MEMBER 11"/>
    <property type="match status" value="1"/>
</dbReference>
<dbReference type="PRINTS" id="PR00380">
    <property type="entry name" value="KINESINHEAVY"/>
</dbReference>
<evidence type="ECO:0000256" key="12">
    <source>
        <dbReference type="SAM" id="Coils"/>
    </source>
</evidence>
<comment type="similarity">
    <text evidence="8">Belongs to the TRAFAC class myosin-kinesin ATPase superfamily. Kinesin family. KIN-5/BimC subfamily.</text>
</comment>
<dbReference type="SUPFAM" id="SSF52540">
    <property type="entry name" value="P-loop containing nucleoside triphosphate hydrolases"/>
    <property type="match status" value="1"/>
</dbReference>
<dbReference type="PROSITE" id="PS50067">
    <property type="entry name" value="KINESIN_MOTOR_2"/>
    <property type="match status" value="1"/>
</dbReference>
<dbReference type="CDD" id="cd01364">
    <property type="entry name" value="KISc_BimC_Eg5"/>
    <property type="match status" value="1"/>
</dbReference>
<comment type="function">
    <text evidence="9">Responsible for microtubule translocation. May be important for the organization of phragmoplast-specific arrays of microtubules. Plays an essential role in stabilizing the mitotic spindle. Required during mitotic cytokinesis.</text>
</comment>
<keyword evidence="2" id="KW-0963">Cytoplasm</keyword>
<dbReference type="GO" id="GO:0008017">
    <property type="term" value="F:microtubule binding"/>
    <property type="evidence" value="ECO:0007669"/>
    <property type="project" value="InterPro"/>
</dbReference>
<evidence type="ECO:0000256" key="13">
    <source>
        <dbReference type="SAM" id="MobiDB-lite"/>
    </source>
</evidence>
<dbReference type="GO" id="GO:0090307">
    <property type="term" value="P:mitotic spindle assembly"/>
    <property type="evidence" value="ECO:0007669"/>
    <property type="project" value="TreeGrafter"/>
</dbReference>
<evidence type="ECO:0000256" key="11">
    <source>
        <dbReference type="RuleBase" id="RU000394"/>
    </source>
</evidence>
<keyword evidence="16" id="KW-1185">Reference proteome</keyword>
<dbReference type="GO" id="GO:0072686">
    <property type="term" value="C:mitotic spindle"/>
    <property type="evidence" value="ECO:0007669"/>
    <property type="project" value="TreeGrafter"/>
</dbReference>
<feature type="binding site" evidence="10">
    <location>
        <begin position="98"/>
        <end position="105"/>
    </location>
    <ligand>
        <name>ATP</name>
        <dbReference type="ChEBI" id="CHEBI:30616"/>
    </ligand>
</feature>
<evidence type="ECO:0000256" key="3">
    <source>
        <dbReference type="ARBA" id="ARBA00022701"/>
    </source>
</evidence>
<dbReference type="GO" id="GO:0005524">
    <property type="term" value="F:ATP binding"/>
    <property type="evidence" value="ECO:0007669"/>
    <property type="project" value="UniProtKB-UniRule"/>
</dbReference>
<gene>
    <name evidence="15" type="ORF">HRI_000776000</name>
</gene>
<dbReference type="InterPro" id="IPR036961">
    <property type="entry name" value="Kinesin_motor_dom_sf"/>
</dbReference>
<organism evidence="15 16">
    <name type="scientific">Hibiscus trionum</name>
    <name type="common">Flower of an hour</name>
    <dbReference type="NCBI Taxonomy" id="183268"/>
    <lineage>
        <taxon>Eukaryota</taxon>
        <taxon>Viridiplantae</taxon>
        <taxon>Streptophyta</taxon>
        <taxon>Embryophyta</taxon>
        <taxon>Tracheophyta</taxon>
        <taxon>Spermatophyta</taxon>
        <taxon>Magnoliopsida</taxon>
        <taxon>eudicotyledons</taxon>
        <taxon>Gunneridae</taxon>
        <taxon>Pentapetalae</taxon>
        <taxon>rosids</taxon>
        <taxon>malvids</taxon>
        <taxon>Malvales</taxon>
        <taxon>Malvaceae</taxon>
        <taxon>Malvoideae</taxon>
        <taxon>Hibiscus</taxon>
    </lineage>
</organism>
<evidence type="ECO:0000256" key="8">
    <source>
        <dbReference type="ARBA" id="ARBA00034704"/>
    </source>
</evidence>